<reference evidence="1 2" key="1">
    <citation type="journal article" date="2012" name="J. Bacteriol.">
        <title>Draft Genome Sequence of Mesorhizobium alhagi CCNWXJ12-2T, a Novel Salt-Resistant Species Isolated from the Desert of Northwestern China.</title>
        <authorList>
            <person name="Zhou M."/>
            <person name="Chen W."/>
            <person name="Chen H."/>
            <person name="Wei G."/>
        </authorList>
    </citation>
    <scope>NUCLEOTIDE SEQUENCE [LARGE SCALE GENOMIC DNA]</scope>
    <source>
        <strain evidence="1 2">CCNWXJ12-2</strain>
    </source>
</reference>
<evidence type="ECO:0000313" key="1">
    <source>
        <dbReference type="EMBL" id="EHK57944.1"/>
    </source>
</evidence>
<name>H0HMS2_9HYPH</name>
<dbReference type="Proteomes" id="UP000003250">
    <property type="component" value="Unassembled WGS sequence"/>
</dbReference>
<dbReference type="InterPro" id="IPR040547">
    <property type="entry name" value="CdiI"/>
</dbReference>
<proteinExistence type="predicted"/>
<evidence type="ECO:0000313" key="2">
    <source>
        <dbReference type="Proteomes" id="UP000003250"/>
    </source>
</evidence>
<sequence length="146" mass="16687">MLNKSLEELDGEDWGEPAYDSYVVRTCHALRRKPIGDLTTEELRLAINQNIGLQWLLPLAIERLRRDPFISGDFFEGDLLKAILTVPGTVWERHRDWQRDVHLIAKAFFSKASGQDDSWRKTCLPGIAAAYESFRQTCSQTAIDPP</sequence>
<dbReference type="AlphaFoldDB" id="H0HMS2"/>
<accession>H0HMS2</accession>
<protein>
    <submittedName>
        <fullName evidence="1">Uncharacterized protein</fullName>
    </submittedName>
</protein>
<dbReference type="EMBL" id="AHAM01000048">
    <property type="protein sequence ID" value="EHK57944.1"/>
    <property type="molecule type" value="Genomic_DNA"/>
</dbReference>
<gene>
    <name evidence="1" type="ORF">MAXJ12_07182</name>
</gene>
<dbReference type="CDD" id="cd20691">
    <property type="entry name" value="CdiI_EC536-like"/>
    <property type="match status" value="1"/>
</dbReference>
<dbReference type="OrthoDB" id="4829274at2"/>
<dbReference type="Pfam" id="PF18616">
    <property type="entry name" value="CdiI_3"/>
    <property type="match status" value="1"/>
</dbReference>
<dbReference type="RefSeq" id="WP_008835084.1">
    <property type="nucleotide sequence ID" value="NZ_AHAM01000048.1"/>
</dbReference>
<keyword evidence="2" id="KW-1185">Reference proteome</keyword>
<organism evidence="1 2">
    <name type="scientific">Mesorhizobium alhagi CCNWXJ12-2</name>
    <dbReference type="NCBI Taxonomy" id="1107882"/>
    <lineage>
        <taxon>Bacteria</taxon>
        <taxon>Pseudomonadati</taxon>
        <taxon>Pseudomonadota</taxon>
        <taxon>Alphaproteobacteria</taxon>
        <taxon>Hyphomicrobiales</taxon>
        <taxon>Phyllobacteriaceae</taxon>
        <taxon>Allomesorhizobium</taxon>
    </lineage>
</organism>